<dbReference type="Proteomes" id="UP000184028">
    <property type="component" value="Unassembled WGS sequence"/>
</dbReference>
<dbReference type="RefSeq" id="WP_143155035.1">
    <property type="nucleotide sequence ID" value="NZ_FRBT01000003.1"/>
</dbReference>
<proteinExistence type="predicted"/>
<dbReference type="STRING" id="946677.SAMN05444484_103290"/>
<keyword evidence="2" id="KW-1185">Reference proteome</keyword>
<dbReference type="OrthoDB" id="7342920at2"/>
<dbReference type="AlphaFoldDB" id="A0A1M7FA48"/>
<gene>
    <name evidence="1" type="ORF">SAMN05444484_103290</name>
</gene>
<evidence type="ECO:0000313" key="2">
    <source>
        <dbReference type="Proteomes" id="UP000184028"/>
    </source>
</evidence>
<evidence type="ECO:0000313" key="1">
    <source>
        <dbReference type="EMBL" id="SHM00853.1"/>
    </source>
</evidence>
<dbReference type="EMBL" id="FRBT01000003">
    <property type="protein sequence ID" value="SHM00853.1"/>
    <property type="molecule type" value="Genomic_DNA"/>
</dbReference>
<evidence type="ECO:0008006" key="3">
    <source>
        <dbReference type="Google" id="ProtNLM"/>
    </source>
</evidence>
<name>A0A1M7FA48_9FLAO</name>
<protein>
    <recommendedName>
        <fullName evidence="3">MORN repeat variant</fullName>
    </recommendedName>
</protein>
<accession>A0A1M7FA48</accession>
<organism evidence="1 2">
    <name type="scientific">Flavobacterium chilense</name>
    <dbReference type="NCBI Taxonomy" id="946677"/>
    <lineage>
        <taxon>Bacteria</taxon>
        <taxon>Pseudomonadati</taxon>
        <taxon>Bacteroidota</taxon>
        <taxon>Flavobacteriia</taxon>
        <taxon>Flavobacteriales</taxon>
        <taxon>Flavobacteriaceae</taxon>
        <taxon>Flavobacterium</taxon>
    </lineage>
</organism>
<reference evidence="2" key="1">
    <citation type="submission" date="2016-11" db="EMBL/GenBank/DDBJ databases">
        <authorList>
            <person name="Varghese N."/>
            <person name="Submissions S."/>
        </authorList>
    </citation>
    <scope>NUCLEOTIDE SEQUENCE [LARGE SCALE GENOMIC DNA]</scope>
    <source>
        <strain evidence="2">DSM 24724</strain>
    </source>
</reference>
<sequence>MMNLNIFKIFFFCIIYTFSGCKTKTYIDEKISVNNGGTQVIEWELRKNIKEKRTGIYIYPNLGTKFSLKKGKFNGTFQIIDKTDKIDTVFYCNYIDNLPIGQYIKKFHYRYIYRHYRTLPLKPKIDYGDGSGFFNNKHQKEGFWIEYFGNCTQKGNYREGKKEGTWKENCFEDTEGYYIEKQNIYKNDSIVSTRIVK</sequence>